<feature type="compositionally biased region" description="Low complexity" evidence="3">
    <location>
        <begin position="366"/>
        <end position="375"/>
    </location>
</feature>
<dbReference type="PIR" id="T18195">
    <property type="entry name" value="T18195"/>
</dbReference>
<dbReference type="AlphaFoldDB" id="O01418"/>
<protein>
    <submittedName>
        <fullName evidence="5">Gag protein</fullName>
    </submittedName>
</protein>
<dbReference type="SUPFAM" id="SSF57756">
    <property type="entry name" value="Retrovirus zinc finger-like domains"/>
    <property type="match status" value="1"/>
</dbReference>
<feature type="compositionally biased region" description="Pro residues" evidence="3">
    <location>
        <begin position="394"/>
        <end position="404"/>
    </location>
</feature>
<gene>
    <name evidence="5" type="primary">ORF1</name>
</gene>
<feature type="region of interest" description="Disordered" evidence="3">
    <location>
        <begin position="324"/>
        <end position="447"/>
    </location>
</feature>
<dbReference type="SMART" id="SM00343">
    <property type="entry name" value="ZnF_C2HC"/>
    <property type="match status" value="2"/>
</dbReference>
<keyword evidence="2" id="KW-0175">Coiled coil</keyword>
<dbReference type="InterPro" id="IPR001878">
    <property type="entry name" value="Znf_CCHC"/>
</dbReference>
<feature type="domain" description="CCHC-type" evidence="4">
    <location>
        <begin position="618"/>
        <end position="633"/>
    </location>
</feature>
<feature type="compositionally biased region" description="Basic and acidic residues" evidence="3">
    <location>
        <begin position="46"/>
        <end position="72"/>
    </location>
</feature>
<keyword evidence="1" id="KW-0479">Metal-binding</keyword>
<dbReference type="PROSITE" id="PS50158">
    <property type="entry name" value="ZF_CCHC"/>
    <property type="match status" value="2"/>
</dbReference>
<accession>O01418</accession>
<dbReference type="InterPro" id="IPR036875">
    <property type="entry name" value="Znf_CCHC_sf"/>
</dbReference>
<feature type="region of interest" description="Disordered" evidence="3">
    <location>
        <begin position="1"/>
        <end position="143"/>
    </location>
</feature>
<dbReference type="GO" id="GO:0008270">
    <property type="term" value="F:zinc ion binding"/>
    <property type="evidence" value="ECO:0007669"/>
    <property type="project" value="UniProtKB-KW"/>
</dbReference>
<feature type="coiled-coil region" evidence="2">
    <location>
        <begin position="244"/>
        <end position="278"/>
    </location>
</feature>
<evidence type="ECO:0000256" key="2">
    <source>
        <dbReference type="SAM" id="Coils"/>
    </source>
</evidence>
<evidence type="ECO:0000259" key="4">
    <source>
        <dbReference type="PROSITE" id="PS50158"/>
    </source>
</evidence>
<sequence>MSSYKEELPQEGTSRSAGGESLRAAERSAARCPSSSGGGNNCSKRSVKDGGRVSAKDGENKERRGGSVKDNEAANVLSDDSMATASSSRSSLTGSRRKRLKGSSTECSESSSGEETACSARRAASKTPSKRGRGRPPTTGQYVGLAAAKEAYVKAQREELALREREVTESVRKLRVREDAVAGSTGEPALDPERRLDESAKLAVAIAAKSGNLKGTYVRALKEMAAAIREAKEDMAARTTDGETKRLQELCRRQEAEILHLKNAIADMRSEMARLAQAVGSPAAVPAPVPAPAPIQRSDDEEERRLQRIMRAVGTMLDARLSGLEARLPPEPRMRPPLAADHRRSRGQEKTPTPPTAAESMPTPGPTAAVATAAPNGGGPQKKKAPKSRQQPAQPEPRTFPPAPAALTEAWTTVARRGAKPRTATATGTVSAPPPLKEKKKRLRPPRSQAVIVKLQPEAVERGVTYRAVLAEARAKIDTAELGIPIQRIRSAVTGAKVLVVDGADQNEKADLLAEKLREVLPSDSIVVSRPTITAAVRLSGLDESISREELVAEVARIGECPPDIVKVGEIKMGPGGTGQVLVRCPIAGVKKILAVNKLRIGWSVLRVQLLEARRLQCYRCHALGHVSARCPSSVDRSGECYRCGQTGHKSAGCALTPHCTICAGAGRPAAHVSGGKACAKPPKQRQQRSSAAEEKRRSQPGTATATPMDDE</sequence>
<feature type="compositionally biased region" description="Basic and acidic residues" evidence="3">
    <location>
        <begin position="328"/>
        <end position="349"/>
    </location>
</feature>
<organism evidence="5">
    <name type="scientific">Bombyx mori</name>
    <name type="common">Silk moth</name>
    <dbReference type="NCBI Taxonomy" id="7091"/>
    <lineage>
        <taxon>Eukaryota</taxon>
        <taxon>Metazoa</taxon>
        <taxon>Ecdysozoa</taxon>
        <taxon>Arthropoda</taxon>
        <taxon>Hexapoda</taxon>
        <taxon>Insecta</taxon>
        <taxon>Pterygota</taxon>
        <taxon>Neoptera</taxon>
        <taxon>Endopterygota</taxon>
        <taxon>Lepidoptera</taxon>
        <taxon>Glossata</taxon>
        <taxon>Ditrysia</taxon>
        <taxon>Bombycoidea</taxon>
        <taxon>Bombycidae</taxon>
        <taxon>Bombycinae</taxon>
        <taxon>Bombyx</taxon>
    </lineage>
</organism>
<evidence type="ECO:0000313" key="5">
    <source>
        <dbReference type="EMBL" id="BAA19775.1"/>
    </source>
</evidence>
<dbReference type="GO" id="GO:0003676">
    <property type="term" value="F:nucleic acid binding"/>
    <property type="evidence" value="ECO:0007669"/>
    <property type="project" value="InterPro"/>
</dbReference>
<dbReference type="EMBL" id="D85594">
    <property type="protein sequence ID" value="BAA19775.1"/>
    <property type="molecule type" value="Genomic_DNA"/>
</dbReference>
<name>O01418_BOMMO</name>
<dbReference type="Gene3D" id="4.10.60.10">
    <property type="entry name" value="Zinc finger, CCHC-type"/>
    <property type="match status" value="1"/>
</dbReference>
<proteinExistence type="predicted"/>
<feature type="region of interest" description="Disordered" evidence="3">
    <location>
        <begin position="282"/>
        <end position="303"/>
    </location>
</feature>
<keyword evidence="1" id="KW-0862">Zinc</keyword>
<feature type="compositionally biased region" description="Low complexity" evidence="3">
    <location>
        <begin position="102"/>
        <end position="120"/>
    </location>
</feature>
<feature type="compositionally biased region" description="Low complexity" evidence="3">
    <location>
        <begin position="78"/>
        <end position="94"/>
    </location>
</feature>
<reference evidence="5" key="1">
    <citation type="journal article" date="1997" name="Nucleic Acids Res.">
        <title>A new family of site-specific retrotransposons, SART1, is inserted into telomeric repeats of the silkworm, Bombyx mori.</title>
        <authorList>
            <person name="Takahashi H."/>
            <person name="Okazaki S."/>
            <person name="Fujiwara H."/>
        </authorList>
    </citation>
    <scope>NUCLEOTIDE SEQUENCE</scope>
    <source>
        <strain evidence="5">Kinshu x showa</strain>
        <tissue evidence="5">Fat body</tissue>
    </source>
</reference>
<feature type="domain" description="CCHC-type" evidence="4">
    <location>
        <begin position="641"/>
        <end position="654"/>
    </location>
</feature>
<feature type="region of interest" description="Disordered" evidence="3">
    <location>
        <begin position="672"/>
        <end position="712"/>
    </location>
</feature>
<evidence type="ECO:0000256" key="1">
    <source>
        <dbReference type="PROSITE-ProRule" id="PRU00047"/>
    </source>
</evidence>
<keyword evidence="1" id="KW-0863">Zinc-finger</keyword>
<evidence type="ECO:0000256" key="3">
    <source>
        <dbReference type="SAM" id="MobiDB-lite"/>
    </source>
</evidence>